<proteinExistence type="predicted"/>
<dbReference type="Proteomes" id="UP001596353">
    <property type="component" value="Unassembled WGS sequence"/>
</dbReference>
<reference evidence="3" key="1">
    <citation type="journal article" date="2019" name="Int. J. Syst. Evol. Microbiol.">
        <title>The Global Catalogue of Microorganisms (GCM) 10K type strain sequencing project: providing services to taxonomists for standard genome sequencing and annotation.</title>
        <authorList>
            <consortium name="The Broad Institute Genomics Platform"/>
            <consortium name="The Broad Institute Genome Sequencing Center for Infectious Disease"/>
            <person name="Wu L."/>
            <person name="Ma J."/>
        </authorList>
    </citation>
    <scope>NUCLEOTIDE SEQUENCE [LARGE SCALE GENOMIC DNA]</scope>
    <source>
        <strain evidence="3">CCUG 66188</strain>
    </source>
</reference>
<feature type="signal peptide" evidence="1">
    <location>
        <begin position="1"/>
        <end position="26"/>
    </location>
</feature>
<keyword evidence="3" id="KW-1185">Reference proteome</keyword>
<evidence type="ECO:0008006" key="4">
    <source>
        <dbReference type="Google" id="ProtNLM"/>
    </source>
</evidence>
<protein>
    <recommendedName>
        <fullName evidence="4">Peptidase S74 domain-containing protein</fullName>
    </recommendedName>
</protein>
<evidence type="ECO:0000313" key="3">
    <source>
        <dbReference type="Proteomes" id="UP001596353"/>
    </source>
</evidence>
<name>A0ABW2B026_9RHOB</name>
<dbReference type="EMBL" id="JBHSWG010000001">
    <property type="protein sequence ID" value="MFC6758942.1"/>
    <property type="molecule type" value="Genomic_DNA"/>
</dbReference>
<comment type="caution">
    <text evidence="2">The sequence shown here is derived from an EMBL/GenBank/DDBJ whole genome shotgun (WGS) entry which is preliminary data.</text>
</comment>
<sequence length="447" mass="47559">MTLRLTPLIASALPFVIGLLPSVVSSQVTNHPDDVVINGNLQVVGNIIGPGFALSANGIEATSGRIAAFNTFNFGILPHLLYGHACIGRTCGPTPVVDDETLLIDDTQPGIQFQDSSDNGYPNRTWKLKVNDSTLTSAGGIERFSIEDIEAGTLPFTVEGGAPENALWIDNGGGIGLGTMFPQDRLHASGAIGPGLRLEQTGNGLLPPQAWRIVGQTAFSVTDLTAGTTPLRIDRTAPTGSFHLDETGFVGLGTTAPEELLHVRSNATNTDAFALFDAAGAGSDAAFRLRQNGVTPTTWEFRNQQDSGRLNVGIAGGNTPLKIDNAANNNLMKLGINSAPDAVVVTGRLVVNNTTLNVPDYVFGKGYALKPLPDVDRFIAEHGHLPGVPTARDVTTQGLDLAQMQMVHLEKIEELTLHSIEQHKTITAQGARIERLEELIEDMRATR</sequence>
<evidence type="ECO:0000256" key="1">
    <source>
        <dbReference type="SAM" id="SignalP"/>
    </source>
</evidence>
<gene>
    <name evidence="2" type="ORF">ACFQFQ_04520</name>
</gene>
<organism evidence="2 3">
    <name type="scientific">Sulfitobacter porphyrae</name>
    <dbReference type="NCBI Taxonomy" id="1246864"/>
    <lineage>
        <taxon>Bacteria</taxon>
        <taxon>Pseudomonadati</taxon>
        <taxon>Pseudomonadota</taxon>
        <taxon>Alphaproteobacteria</taxon>
        <taxon>Rhodobacterales</taxon>
        <taxon>Roseobacteraceae</taxon>
        <taxon>Sulfitobacter</taxon>
    </lineage>
</organism>
<accession>A0ABW2B026</accession>
<feature type="chain" id="PRO_5045653921" description="Peptidase S74 domain-containing protein" evidence="1">
    <location>
        <begin position="27"/>
        <end position="447"/>
    </location>
</feature>
<keyword evidence="1" id="KW-0732">Signal</keyword>
<evidence type="ECO:0000313" key="2">
    <source>
        <dbReference type="EMBL" id="MFC6758942.1"/>
    </source>
</evidence>